<feature type="transmembrane region" description="Helical" evidence="1">
    <location>
        <begin position="43"/>
        <end position="62"/>
    </location>
</feature>
<organism evidence="2 3">
    <name type="scientific">Methylocaldum szegediense</name>
    <dbReference type="NCBI Taxonomy" id="73780"/>
    <lineage>
        <taxon>Bacteria</taxon>
        <taxon>Pseudomonadati</taxon>
        <taxon>Pseudomonadota</taxon>
        <taxon>Gammaproteobacteria</taxon>
        <taxon>Methylococcales</taxon>
        <taxon>Methylococcaceae</taxon>
        <taxon>Methylocaldum</taxon>
    </lineage>
</organism>
<protein>
    <submittedName>
        <fullName evidence="2">Uncharacterized protein</fullName>
    </submittedName>
</protein>
<keyword evidence="3" id="KW-1185">Reference proteome</keyword>
<keyword evidence="1" id="KW-1133">Transmembrane helix</keyword>
<feature type="transmembrane region" description="Helical" evidence="1">
    <location>
        <begin position="98"/>
        <end position="118"/>
    </location>
</feature>
<evidence type="ECO:0000313" key="2">
    <source>
        <dbReference type="EMBL" id="CAI8927565.1"/>
    </source>
</evidence>
<keyword evidence="1" id="KW-0472">Membrane</keyword>
<evidence type="ECO:0000256" key="1">
    <source>
        <dbReference type="SAM" id="Phobius"/>
    </source>
</evidence>
<dbReference type="Proteomes" id="UP001162030">
    <property type="component" value="Chromosome"/>
</dbReference>
<evidence type="ECO:0000313" key="3">
    <source>
        <dbReference type="Proteomes" id="UP001162030"/>
    </source>
</evidence>
<feature type="transmembrane region" description="Helical" evidence="1">
    <location>
        <begin position="12"/>
        <end position="31"/>
    </location>
</feature>
<dbReference type="EMBL" id="OX458333">
    <property type="protein sequence ID" value="CAI8927565.1"/>
    <property type="molecule type" value="Genomic_DNA"/>
</dbReference>
<dbReference type="RefSeq" id="WP_026609453.1">
    <property type="nucleotide sequence ID" value="NZ_OX458333.1"/>
</dbReference>
<sequence length="134" mass="15065">MQRAISLNFRFSVWVSILGGILALSNFSLVVPDGAAFYGPMRNNLFLVVAYLVISQIVLWYFRYRRSSRNEVLLMGLIFLLTAGGVAFYALLNELPVSLLFILALAYLGFSHILFYFAPRIAAGSAEYPSERKN</sequence>
<gene>
    <name evidence="2" type="ORF">MSZNOR_3969</name>
</gene>
<accession>A0ABN8X7M0</accession>
<reference evidence="2 3" key="1">
    <citation type="submission" date="2023-03" db="EMBL/GenBank/DDBJ databases">
        <authorList>
            <person name="Pearce D."/>
        </authorList>
    </citation>
    <scope>NUCLEOTIDE SEQUENCE [LARGE SCALE GENOMIC DNA]</scope>
    <source>
        <strain evidence="2">Msz</strain>
    </source>
</reference>
<feature type="transmembrane region" description="Helical" evidence="1">
    <location>
        <begin position="74"/>
        <end position="92"/>
    </location>
</feature>
<keyword evidence="1" id="KW-0812">Transmembrane</keyword>
<proteinExistence type="predicted"/>
<name>A0ABN8X7M0_9GAMM</name>